<organism evidence="3 4">
    <name type="scientific">Acidovorax kalamii</name>
    <dbReference type="NCBI Taxonomy" id="2004485"/>
    <lineage>
        <taxon>Bacteria</taxon>
        <taxon>Pseudomonadati</taxon>
        <taxon>Pseudomonadota</taxon>
        <taxon>Betaproteobacteria</taxon>
        <taxon>Burkholderiales</taxon>
        <taxon>Comamonadaceae</taxon>
        <taxon>Acidovorax</taxon>
    </lineage>
</organism>
<evidence type="ECO:0000313" key="3">
    <source>
        <dbReference type="EMBL" id="OYD51435.1"/>
    </source>
</evidence>
<gene>
    <name evidence="3" type="ORF">CBY09_06380</name>
</gene>
<keyword evidence="4" id="KW-1185">Reference proteome</keyword>
<name>A0A235ESM1_9BURK</name>
<evidence type="ECO:0000256" key="1">
    <source>
        <dbReference type="SAM" id="SignalP"/>
    </source>
</evidence>
<dbReference type="OrthoDB" id="9801061at2"/>
<dbReference type="InterPro" id="IPR001466">
    <property type="entry name" value="Beta-lactam-related"/>
</dbReference>
<comment type="caution">
    <text evidence="3">The sequence shown here is derived from an EMBL/GenBank/DDBJ whole genome shotgun (WGS) entry which is preliminary data.</text>
</comment>
<sequence>MALPPLTRRQLLLASAAASPLLASCAADLTRYQGRPVVEVASELGVCAAAFATLRVGKAQPTEVAGRCSVAPDAVFQAASLTKPAVAYGALRLVLAGQLDLQAPVSQYLPQGYVHYQHALRRAPGDASDTVPASTLVRIPLASLLNHTSGLPNWTGGALAPAFDPGQRWRYSGEGYVLLQAVMEAVTGVPIAPWMDAQVFAPLGMHDSSLVWKSAYAGRAMHADGGASGVTWRQPVAAASLYTTAGDFARLLAAFVSDEKLCALALSAPVVADKDLSLEWGYGWGIERTQAGPLLWQWGNNPGFRNFAMVSPTTRDGFVLLTNSDRGMALAAPLAQRVLPGEHPVFRSSLLG</sequence>
<dbReference type="RefSeq" id="WP_094287524.1">
    <property type="nucleotide sequence ID" value="NZ_NOIG01000004.1"/>
</dbReference>
<dbReference type="PANTHER" id="PTHR43283:SF18">
    <property type="match status" value="1"/>
</dbReference>
<dbReference type="Gene3D" id="3.40.710.10">
    <property type="entry name" value="DD-peptidase/beta-lactamase superfamily"/>
    <property type="match status" value="1"/>
</dbReference>
<dbReference type="EMBL" id="NOIG01000004">
    <property type="protein sequence ID" value="OYD51435.1"/>
    <property type="molecule type" value="Genomic_DNA"/>
</dbReference>
<dbReference type="PANTHER" id="PTHR43283">
    <property type="entry name" value="BETA-LACTAMASE-RELATED"/>
    <property type="match status" value="1"/>
</dbReference>
<feature type="domain" description="Beta-lactamase-related" evidence="2">
    <location>
        <begin position="63"/>
        <end position="336"/>
    </location>
</feature>
<feature type="chain" id="PRO_5012195603" description="Beta-lactamase-related domain-containing protein" evidence="1">
    <location>
        <begin position="27"/>
        <end position="352"/>
    </location>
</feature>
<reference evidence="3 4" key="1">
    <citation type="submission" date="2017-07" db="EMBL/GenBank/DDBJ databases">
        <title>Acidovorax KNDSW TSA 6 genome sequence and assembly.</title>
        <authorList>
            <person name="Mayilraj S."/>
        </authorList>
    </citation>
    <scope>NUCLEOTIDE SEQUENCE [LARGE SCALE GENOMIC DNA]</scope>
    <source>
        <strain evidence="3 4">KNDSW-TSA6</strain>
    </source>
</reference>
<feature type="signal peptide" evidence="1">
    <location>
        <begin position="1"/>
        <end position="26"/>
    </location>
</feature>
<evidence type="ECO:0000313" key="4">
    <source>
        <dbReference type="Proteomes" id="UP000215441"/>
    </source>
</evidence>
<protein>
    <recommendedName>
        <fullName evidence="2">Beta-lactamase-related domain-containing protein</fullName>
    </recommendedName>
</protein>
<proteinExistence type="predicted"/>
<dbReference type="InterPro" id="IPR050789">
    <property type="entry name" value="Diverse_Enzym_Activities"/>
</dbReference>
<dbReference type="Pfam" id="PF00144">
    <property type="entry name" value="Beta-lactamase"/>
    <property type="match status" value="1"/>
</dbReference>
<keyword evidence="1" id="KW-0732">Signal</keyword>
<dbReference type="SUPFAM" id="SSF56601">
    <property type="entry name" value="beta-lactamase/transpeptidase-like"/>
    <property type="match status" value="1"/>
</dbReference>
<dbReference type="AlphaFoldDB" id="A0A235ESM1"/>
<dbReference type="InterPro" id="IPR012338">
    <property type="entry name" value="Beta-lactam/transpept-like"/>
</dbReference>
<evidence type="ECO:0000259" key="2">
    <source>
        <dbReference type="Pfam" id="PF00144"/>
    </source>
</evidence>
<accession>A0A235ESM1</accession>
<dbReference type="Proteomes" id="UP000215441">
    <property type="component" value="Unassembled WGS sequence"/>
</dbReference>